<dbReference type="Gene3D" id="3.10.450.50">
    <property type="match status" value="1"/>
</dbReference>
<comment type="caution">
    <text evidence="2">The sequence shown here is derived from an EMBL/GenBank/DDBJ whole genome shotgun (WGS) entry which is preliminary data.</text>
</comment>
<proteinExistence type="predicted"/>
<protein>
    <submittedName>
        <fullName evidence="2">Nuclear transport factor 2 family protein</fullName>
    </submittedName>
</protein>
<dbReference type="RefSeq" id="WP_267636916.1">
    <property type="nucleotide sequence ID" value="NZ_JAODIY010000008.1"/>
</dbReference>
<sequence length="117" mass="13478">MSSTPAATVREYYELVDAGRYDTLVELFATDVRYERPGQDVIEGQDSLRQFYFDERPLDDGSHTLHDVVVNDETVAVRGQFTGIQNGESVSFEFADFHEFADGKIHRRYTFTDRDEV</sequence>
<dbReference type="InterPro" id="IPR032710">
    <property type="entry name" value="NTF2-like_dom_sf"/>
</dbReference>
<reference evidence="2 3" key="1">
    <citation type="journal article" date="2014" name="Int. J. Syst. Evol. Microbiol.">
        <title>Complete genome sequence of Corynebacterium casei LMG S-19264T (=DSM 44701T), isolated from a smear-ripened cheese.</title>
        <authorList>
            <consortium name="US DOE Joint Genome Institute (JGI-PGF)"/>
            <person name="Walter F."/>
            <person name="Albersmeier A."/>
            <person name="Kalinowski J."/>
            <person name="Ruckert C."/>
        </authorList>
    </citation>
    <scope>NUCLEOTIDE SEQUENCE [LARGE SCALE GENOMIC DNA]</scope>
    <source>
        <strain evidence="2 3">CGMCC 4.7215</strain>
    </source>
</reference>
<evidence type="ECO:0000259" key="1">
    <source>
        <dbReference type="Pfam" id="PF12680"/>
    </source>
</evidence>
<name>A0ABD5X955_9EURY</name>
<accession>A0ABD5X955</accession>
<dbReference type="InterPro" id="IPR037401">
    <property type="entry name" value="SnoaL-like"/>
</dbReference>
<gene>
    <name evidence="2" type="ORF">ACFQJ7_06535</name>
</gene>
<evidence type="ECO:0000313" key="3">
    <source>
        <dbReference type="Proteomes" id="UP001596414"/>
    </source>
</evidence>
<dbReference type="EMBL" id="JBHSZQ010000008">
    <property type="protein sequence ID" value="MFC7125695.1"/>
    <property type="molecule type" value="Genomic_DNA"/>
</dbReference>
<dbReference type="Proteomes" id="UP001596414">
    <property type="component" value="Unassembled WGS sequence"/>
</dbReference>
<evidence type="ECO:0000313" key="2">
    <source>
        <dbReference type="EMBL" id="MFC7125695.1"/>
    </source>
</evidence>
<feature type="domain" description="SnoaL-like" evidence="1">
    <location>
        <begin position="9"/>
        <end position="106"/>
    </location>
</feature>
<dbReference type="AlphaFoldDB" id="A0ABD5X955"/>
<organism evidence="2 3">
    <name type="scientific">Halovenus rubra</name>
    <dbReference type="NCBI Taxonomy" id="869890"/>
    <lineage>
        <taxon>Archaea</taxon>
        <taxon>Methanobacteriati</taxon>
        <taxon>Methanobacteriota</taxon>
        <taxon>Stenosarchaea group</taxon>
        <taxon>Halobacteria</taxon>
        <taxon>Halobacteriales</taxon>
        <taxon>Haloarculaceae</taxon>
        <taxon>Halovenus</taxon>
    </lineage>
</organism>
<dbReference type="SUPFAM" id="SSF54427">
    <property type="entry name" value="NTF2-like"/>
    <property type="match status" value="1"/>
</dbReference>
<dbReference type="Pfam" id="PF12680">
    <property type="entry name" value="SnoaL_2"/>
    <property type="match status" value="1"/>
</dbReference>